<feature type="transmembrane region" description="Helical" evidence="1">
    <location>
        <begin position="1040"/>
        <end position="1057"/>
    </location>
</feature>
<feature type="transmembrane region" description="Helical" evidence="1">
    <location>
        <begin position="374"/>
        <end position="402"/>
    </location>
</feature>
<feature type="transmembrane region" description="Helical" evidence="1">
    <location>
        <begin position="888"/>
        <end position="915"/>
    </location>
</feature>
<keyword evidence="1" id="KW-0472">Membrane</keyword>
<feature type="transmembrane region" description="Helical" evidence="1">
    <location>
        <begin position="717"/>
        <end position="742"/>
    </location>
</feature>
<evidence type="ECO:0000313" key="3">
    <source>
        <dbReference type="EMBL" id="KAG9391129.1"/>
    </source>
</evidence>
<proteinExistence type="predicted"/>
<feature type="transmembrane region" description="Helical" evidence="1">
    <location>
        <begin position="311"/>
        <end position="332"/>
    </location>
</feature>
<evidence type="ECO:0000256" key="1">
    <source>
        <dbReference type="SAM" id="Phobius"/>
    </source>
</evidence>
<reference evidence="3" key="1">
    <citation type="submission" date="2021-05" db="EMBL/GenBank/DDBJ databases">
        <title>A free-living protist that lacks canonical eukaryotic 1 DNA replication and segregation systems.</title>
        <authorList>
            <person name="Salas-Leiva D.E."/>
            <person name="Tromer E.C."/>
            <person name="Curtis B.A."/>
            <person name="Jerlstrom-Hultqvist J."/>
            <person name="Kolisko M."/>
            <person name="Yi Z."/>
            <person name="Salas-Leiva J.S."/>
            <person name="Gallot-Lavallee L."/>
            <person name="Kops G.J.P.L."/>
            <person name="Archibald J.M."/>
            <person name="Simpson A.G.B."/>
            <person name="Roger A.J."/>
        </authorList>
    </citation>
    <scope>NUCLEOTIDE SEQUENCE</scope>
    <source>
        <strain evidence="3">BICM</strain>
    </source>
</reference>
<name>A0A8J6AZN8_9EUKA</name>
<keyword evidence="1" id="KW-0812">Transmembrane</keyword>
<dbReference type="Pfam" id="PF25474">
    <property type="entry name" value="TPR_TmcB"/>
    <property type="match status" value="1"/>
</dbReference>
<protein>
    <recommendedName>
        <fullName evidence="2">TmcB/TmcC TPR repeats domain-containing protein</fullName>
    </recommendedName>
</protein>
<feature type="transmembrane region" description="Helical" evidence="1">
    <location>
        <begin position="1260"/>
        <end position="1284"/>
    </location>
</feature>
<feature type="transmembrane region" description="Helical" evidence="1">
    <location>
        <begin position="1499"/>
        <end position="1525"/>
    </location>
</feature>
<feature type="transmembrane region" description="Helical" evidence="1">
    <location>
        <begin position="270"/>
        <end position="291"/>
    </location>
</feature>
<feature type="transmembrane region" description="Helical" evidence="1">
    <location>
        <begin position="1546"/>
        <end position="1572"/>
    </location>
</feature>
<dbReference type="InterPro" id="IPR057352">
    <property type="entry name" value="TPR_TmcB/C"/>
</dbReference>
<keyword evidence="1" id="KW-1133">Transmembrane helix</keyword>
<dbReference type="Proteomes" id="UP000717585">
    <property type="component" value="Unassembled WGS sequence"/>
</dbReference>
<feature type="transmembrane region" description="Helical" evidence="1">
    <location>
        <begin position="155"/>
        <end position="175"/>
    </location>
</feature>
<evidence type="ECO:0000259" key="2">
    <source>
        <dbReference type="Pfam" id="PF25474"/>
    </source>
</evidence>
<feature type="transmembrane region" description="Helical" evidence="1">
    <location>
        <begin position="195"/>
        <end position="214"/>
    </location>
</feature>
<comment type="caution">
    <text evidence="3">The sequence shown here is derived from an EMBL/GenBank/DDBJ whole genome shotgun (WGS) entry which is preliminary data.</text>
</comment>
<dbReference type="EMBL" id="JAHDYR010000062">
    <property type="protein sequence ID" value="KAG9391129.1"/>
    <property type="molecule type" value="Genomic_DNA"/>
</dbReference>
<feature type="transmembrane region" description="Helical" evidence="1">
    <location>
        <begin position="344"/>
        <end position="368"/>
    </location>
</feature>
<feature type="transmembrane region" description="Helical" evidence="1">
    <location>
        <begin position="234"/>
        <end position="258"/>
    </location>
</feature>
<accession>A0A8J6AZN8</accession>
<feature type="transmembrane region" description="Helical" evidence="1">
    <location>
        <begin position="104"/>
        <end position="125"/>
    </location>
</feature>
<evidence type="ECO:0000313" key="4">
    <source>
        <dbReference type="Proteomes" id="UP000717585"/>
    </source>
</evidence>
<feature type="transmembrane region" description="Helical" evidence="1">
    <location>
        <begin position="1707"/>
        <end position="1727"/>
    </location>
</feature>
<gene>
    <name evidence="3" type="ORF">J8273_7403</name>
</gene>
<sequence length="1753" mass="189496">MSANYGQNPAMSRLESNIGHNSFDARANEDDSDILYPMAPGGAEHNNANEADFHRLSSRCTQLAILEASHGRPTTAPGSSFPQISGLYSLYFAPASQDTTHRKMISLIPFLSAILSSLILPLVVLRATQLKFIGNVLSVLCCPSASSIIPNDAMVYLITVIEAIVILCAVGGALCLRGGHHQLMKWLRQSNLQLYIFRIIMLSVILDGSLGASLGRIPLERARETRPALASYSMLALIIGLEAVHVVHVYIAGSVVTAPPNPRSFRTTDFLMLLFMILLTNSLGGAVIGSFTDTIAGLTSRQQLGITLYRLTISLAAVGSSVLALVVQTYLVPFRQLGLNVTHIGSLAGVLSTGVVGILFSVWCFIIPDMGETGHYLMAAAGMALALLMLPGIPLASFIVYLRVMIAEQIMLSTVFGEHRPTYSEMIVRTIKGQTGRDEIIRRIARERMVILAQPDLAGASPLTVKIGTRTLISQDPASFGRSGITDEGKLALWNVATMMFRRAEFIHTDKFQQAAHKALIFVGAQSPHTIASCPAMIDLLASKASKRRMENHIFLYAARQYVEFMRCTFALESMDRAAEFMDVQANLEKARAHHYATITVMSKFWPLVMRRQPDAARVVQQVHFIGQAIHNTERHYSRLFQRYPGNSTIRTWYSAFLEDVLKDKIASQQVRGDTGEDDAKLSVFSASTSSVSASSTGTWIGSLGETEMRTQLSRSLMTTFFASVTFLAVILAMTFFFAGLLGANLDLVADLNDVSAAIQQGVMAAALGSLDDADQAAFDASFPDVLSDSATIISGSLSAIASAGLWGDVISPSELKSIDSPTTSMVVDSHVWALLGAMGAVMAHLSVEDVDEFVGYETGVLVDNGIGYLGLAVTQLVDSFNSNAVTILAIVLVVIIVTAAAQLLVVIVLSIWLISRAFRVVFVASDRGLNDLLQTSYATGRSQLRSLRAARSMFDDIGADFRYVPDSPGLASWAKADNTDPDLCITSAQPQFDMDDFSEISDLQIYIPDSDSETESDQSGSTLSQEPRRFSQLMTRRRMVAEIAVIVAIMATLVIGQTNLITLTADEHDATSAAKDMVRSDILDAIAEVGSWQLHSVRFAVACDYMSFSVINDIVASQYTEDLLRELHLSFQAVDAPTGAGVLDTVPSTFHSRVGVTIAAWGCGMDGATGMLEQAWNYTAESSGELELEVSPGRQTLWFTDTETDRALPRANQTVLGRAVVTDPHVMAAGLDSMLFLGELGDSIYTSVEALLAEHVESVILTLSSVLFISLPLLALGCILAPVRGSWFKVLSFMTVLIGGLLLGTAVAGQAYSFTEGGLLDQLRLVHRVGVREYALLASVQAFVFNQPEGDAVLVADRLAAVQETLSVLSKFDYGDHEAILEQLTAINRAFNVSVVLAATSTGTEVPYPLVNFTWDSADARAVDRSRFTDTDTDMSKSSDHMISQAQALLVDRTIVEDINRATDAVFDLFSTTSSAVITSIDNVTTFRSVCLAVTETLFGVMVAILMFGVIPATLFEQYTASAPAQRGTAKRRRMALTKSVQQHLVPPVAALCFASFTVLLIFVLVALFFVGGFRLATFLADTATVGADSAAVVTTAAAMMADPADTVQFFETMLGDIDTIDERLSAVTPSVTDIFPRVLFSGTGTVVSDIVADYLLELHTIAPAPDTVEVTQALYTATNKLVKSLTSTFNSRFDNLALYMSVGKWLIVVFCTVMTLLAFVLYRVVFSSAVTAMVVDSRALTVLHNHLISIR</sequence>
<organism evidence="3 4">
    <name type="scientific">Carpediemonas membranifera</name>
    <dbReference type="NCBI Taxonomy" id="201153"/>
    <lineage>
        <taxon>Eukaryota</taxon>
        <taxon>Metamonada</taxon>
        <taxon>Carpediemonas-like organisms</taxon>
        <taxon>Carpediemonas</taxon>
    </lineage>
</organism>
<feature type="domain" description="TmcB/TmcC TPR repeats" evidence="2">
    <location>
        <begin position="578"/>
        <end position="671"/>
    </location>
</feature>
<feature type="transmembrane region" description="Helical" evidence="1">
    <location>
        <begin position="1291"/>
        <end position="1313"/>
    </location>
</feature>
<keyword evidence="4" id="KW-1185">Reference proteome</keyword>